<dbReference type="PANTHER" id="PTHR30438:SF2">
    <property type="entry name" value="MEMBRANE PROTEIN"/>
    <property type="match status" value="1"/>
</dbReference>
<accession>A0A8T4H9G4</accession>
<dbReference type="GO" id="GO:0005886">
    <property type="term" value="C:plasma membrane"/>
    <property type="evidence" value="ECO:0007669"/>
    <property type="project" value="TreeGrafter"/>
</dbReference>
<dbReference type="AlphaFoldDB" id="A0A8T4H9G4"/>
<dbReference type="Gene3D" id="2.40.50.100">
    <property type="match status" value="1"/>
</dbReference>
<sequence length="330" mass="36286">MKHSSIPLLYSMLILCFSCTEKSAKESSWEGKVEREQLSLVTKVPGRVAEIRVQEGQQVQAGDTLLLLEIPEVSAKEDQARGAIESASAQYNMAKKGATEGQLKQLNAKVSALKEQLDFAEKSVNRLNNLLQDSLVAQQKYDEVYAKYQGAKSQYIAAVAELEEVRNGARVEQQEMALGQKERALGALTEVQVAGKERFIIAPQAMTVERINLKIGELALAGYTIISGTIDESIYFRFTLPEDKLKDFQQGSTVKLIIPSKNKLALQGTITSISALTSYASITTAYPDFDQQQALFELKIKPLAGVNTVNLLTKSTVLLKNEANSSFTTK</sequence>
<comment type="caution">
    <text evidence="2">The sequence shown here is derived from an EMBL/GenBank/DDBJ whole genome shotgun (WGS) entry which is preliminary data.</text>
</comment>
<protein>
    <submittedName>
        <fullName evidence="2">HlyD family efflux transporter periplasmic adaptor subunit</fullName>
    </submittedName>
</protein>
<feature type="coiled-coil region" evidence="1">
    <location>
        <begin position="96"/>
        <end position="130"/>
    </location>
</feature>
<reference evidence="2" key="1">
    <citation type="submission" date="2021-03" db="EMBL/GenBank/DDBJ databases">
        <authorList>
            <person name="Lu T."/>
            <person name="Wang Q."/>
            <person name="Han X."/>
        </authorList>
    </citation>
    <scope>NUCLEOTIDE SEQUENCE</scope>
    <source>
        <strain evidence="2">WQ 2009</strain>
    </source>
</reference>
<dbReference type="PANTHER" id="PTHR30438">
    <property type="entry name" value="36 KDA ANTIGEN-RELATED"/>
    <property type="match status" value="1"/>
</dbReference>
<keyword evidence="3" id="KW-1185">Reference proteome</keyword>
<evidence type="ECO:0000256" key="1">
    <source>
        <dbReference type="SAM" id="Coils"/>
    </source>
</evidence>
<dbReference type="Gene3D" id="1.10.287.470">
    <property type="entry name" value="Helix hairpin bin"/>
    <property type="match status" value="1"/>
</dbReference>
<dbReference type="SUPFAM" id="SSF111369">
    <property type="entry name" value="HlyD-like secretion proteins"/>
    <property type="match status" value="1"/>
</dbReference>
<gene>
    <name evidence="2" type="ORF">J5U18_00810</name>
</gene>
<dbReference type="EMBL" id="JAGKSB010000001">
    <property type="protein sequence ID" value="MBP3942117.1"/>
    <property type="molecule type" value="Genomic_DNA"/>
</dbReference>
<organism evidence="2 3">
    <name type="scientific">Rhinopithecimicrobium faecis</name>
    <dbReference type="NCBI Taxonomy" id="2820698"/>
    <lineage>
        <taxon>Bacteria</taxon>
        <taxon>Pseudomonadati</taxon>
        <taxon>Bacteroidota</taxon>
        <taxon>Sphingobacteriia</taxon>
        <taxon>Sphingobacteriales</taxon>
        <taxon>Sphingobacteriaceae</taxon>
        <taxon>Rhinopithecimicrobium</taxon>
    </lineage>
</organism>
<dbReference type="Proteomes" id="UP000679691">
    <property type="component" value="Unassembled WGS sequence"/>
</dbReference>
<name>A0A8T4H9G4_9SPHI</name>
<proteinExistence type="predicted"/>
<evidence type="ECO:0000313" key="2">
    <source>
        <dbReference type="EMBL" id="MBP3942117.1"/>
    </source>
</evidence>
<evidence type="ECO:0000313" key="3">
    <source>
        <dbReference type="Proteomes" id="UP000679691"/>
    </source>
</evidence>
<keyword evidence="1" id="KW-0175">Coiled coil</keyword>
<dbReference type="RefSeq" id="WP_353545598.1">
    <property type="nucleotide sequence ID" value="NZ_JAGKSB010000001.1"/>
</dbReference>